<name>A0A8J4THI1_CLAMG</name>
<comment type="caution">
    <text evidence="2">The sequence shown here is derived from an EMBL/GenBank/DDBJ whole genome shotgun (WGS) entry which is preliminary data.</text>
</comment>
<proteinExistence type="predicted"/>
<dbReference type="InterPro" id="IPR007110">
    <property type="entry name" value="Ig-like_dom"/>
</dbReference>
<feature type="non-terminal residue" evidence="2">
    <location>
        <position position="103"/>
    </location>
</feature>
<accession>A0A8J4THI1</accession>
<feature type="domain" description="Ig-like" evidence="1">
    <location>
        <begin position="1"/>
        <end position="103"/>
    </location>
</feature>
<dbReference type="Proteomes" id="UP000727407">
    <property type="component" value="Unassembled WGS sequence"/>
</dbReference>
<evidence type="ECO:0000313" key="3">
    <source>
        <dbReference type="Proteomes" id="UP000727407"/>
    </source>
</evidence>
<dbReference type="OrthoDB" id="6151406at2759"/>
<evidence type="ECO:0000259" key="1">
    <source>
        <dbReference type="PROSITE" id="PS50835"/>
    </source>
</evidence>
<keyword evidence="3" id="KW-1185">Reference proteome</keyword>
<dbReference type="PROSITE" id="PS50835">
    <property type="entry name" value="IG_LIKE"/>
    <property type="match status" value="1"/>
</dbReference>
<organism evidence="2 3">
    <name type="scientific">Clarias magur</name>
    <name type="common">Asian catfish</name>
    <name type="synonym">Macropteronotus magur</name>
    <dbReference type="NCBI Taxonomy" id="1594786"/>
    <lineage>
        <taxon>Eukaryota</taxon>
        <taxon>Metazoa</taxon>
        <taxon>Chordata</taxon>
        <taxon>Craniata</taxon>
        <taxon>Vertebrata</taxon>
        <taxon>Euteleostomi</taxon>
        <taxon>Actinopterygii</taxon>
        <taxon>Neopterygii</taxon>
        <taxon>Teleostei</taxon>
        <taxon>Ostariophysi</taxon>
        <taxon>Siluriformes</taxon>
        <taxon>Clariidae</taxon>
        <taxon>Clarias</taxon>
    </lineage>
</organism>
<dbReference type="InterPro" id="IPR036179">
    <property type="entry name" value="Ig-like_dom_sf"/>
</dbReference>
<gene>
    <name evidence="2" type="ORF">DAT39_019699</name>
</gene>
<dbReference type="AlphaFoldDB" id="A0A8J4THI1"/>
<reference evidence="2" key="1">
    <citation type="submission" date="2020-07" db="EMBL/GenBank/DDBJ databases">
        <title>Clarias magur genome sequencing, assembly and annotation.</title>
        <authorList>
            <person name="Kushwaha B."/>
            <person name="Kumar R."/>
            <person name="Das P."/>
            <person name="Joshi C.G."/>
            <person name="Kumar D."/>
            <person name="Nagpure N.S."/>
            <person name="Pandey M."/>
            <person name="Agarwal S."/>
            <person name="Srivastava S."/>
            <person name="Singh M."/>
            <person name="Sahoo L."/>
            <person name="Jayasankar P."/>
            <person name="Meher P.K."/>
            <person name="Koringa P.G."/>
            <person name="Iquebal M.A."/>
            <person name="Das S.P."/>
            <person name="Bit A."/>
            <person name="Patnaik S."/>
            <person name="Patel N."/>
            <person name="Shah T.M."/>
            <person name="Hinsu A."/>
            <person name="Jena J.K."/>
        </authorList>
    </citation>
    <scope>NUCLEOTIDE SEQUENCE</scope>
    <source>
        <strain evidence="2">CIFAMagur01</strain>
        <tissue evidence="2">Testis</tissue>
    </source>
</reference>
<dbReference type="Gene3D" id="2.60.40.10">
    <property type="entry name" value="Immunoglobulins"/>
    <property type="match status" value="1"/>
</dbReference>
<dbReference type="SUPFAM" id="SSF48726">
    <property type="entry name" value="Immunoglobulin"/>
    <property type="match status" value="1"/>
</dbReference>
<evidence type="ECO:0000313" key="2">
    <source>
        <dbReference type="EMBL" id="KAF5890603.1"/>
    </source>
</evidence>
<dbReference type="EMBL" id="QNUK01000668">
    <property type="protein sequence ID" value="KAF5890603.1"/>
    <property type="molecule type" value="Genomic_DNA"/>
</dbReference>
<sequence>MCLMSRSRWRLGKLARSAVETGWATGSEMWVATVRSTGSDACKSTGWKFLWIKDGNNKPETDTDFYTITTVSVSDGGRYKCRAGGGDPVYYTHYSNELQLEVT</sequence>
<protein>
    <submittedName>
        <fullName evidence="2">Carcinoembryonic antigen-related cell adhesion molecule 5-like</fullName>
    </submittedName>
</protein>
<dbReference type="InterPro" id="IPR013783">
    <property type="entry name" value="Ig-like_fold"/>
</dbReference>